<keyword evidence="2" id="KW-1185">Reference proteome</keyword>
<evidence type="ECO:0000313" key="2">
    <source>
        <dbReference type="Proteomes" id="UP000075243"/>
    </source>
</evidence>
<proteinExistence type="predicted"/>
<dbReference type="SUPFAM" id="SSF48576">
    <property type="entry name" value="Terpenoid synthases"/>
    <property type="match status" value="1"/>
</dbReference>
<protein>
    <submittedName>
        <fullName evidence="1">(+)-delta-cadinene synthase isozyme A</fullName>
    </submittedName>
</protein>
<name>A0A151S533_CAJCA</name>
<dbReference type="AlphaFoldDB" id="A0A151S533"/>
<sequence length="80" mass="9197">MKQHNASRQDAIEELLKEVEKAWKDINEACLNPTQVPMSFLLRVVNLARVMDVLYKEEDSYTNAGGLMKDYIKAILVDKI</sequence>
<dbReference type="Gramene" id="C.cajan_27419.t">
    <property type="protein sequence ID" value="C.cajan_27419.t.cds1"/>
    <property type="gene ID" value="C.cajan_27419"/>
</dbReference>
<dbReference type="Gene3D" id="1.10.600.10">
    <property type="entry name" value="Farnesyl Diphosphate Synthase"/>
    <property type="match status" value="1"/>
</dbReference>
<reference evidence="1" key="1">
    <citation type="journal article" date="2012" name="Nat. Biotechnol.">
        <title>Draft genome sequence of pigeonpea (Cajanus cajan), an orphan legume crop of resource-poor farmers.</title>
        <authorList>
            <person name="Varshney R.K."/>
            <person name="Chen W."/>
            <person name="Li Y."/>
            <person name="Bharti A.K."/>
            <person name="Saxena R.K."/>
            <person name="Schlueter J.A."/>
            <person name="Donoghue M.T."/>
            <person name="Azam S."/>
            <person name="Fan G."/>
            <person name="Whaley A.M."/>
            <person name="Farmer A.D."/>
            <person name="Sheridan J."/>
            <person name="Iwata A."/>
            <person name="Tuteja R."/>
            <person name="Penmetsa R.V."/>
            <person name="Wu W."/>
            <person name="Upadhyaya H.D."/>
            <person name="Yang S.P."/>
            <person name="Shah T."/>
            <person name="Saxena K.B."/>
            <person name="Michael T."/>
            <person name="McCombie W.R."/>
            <person name="Yang B."/>
            <person name="Zhang G."/>
            <person name="Yang H."/>
            <person name="Wang J."/>
            <person name="Spillane C."/>
            <person name="Cook D.R."/>
            <person name="May G.D."/>
            <person name="Xu X."/>
            <person name="Jackson S.A."/>
        </authorList>
    </citation>
    <scope>NUCLEOTIDE SEQUENCE [LARGE SCALE GENOMIC DNA]</scope>
</reference>
<gene>
    <name evidence="1" type="ORF">KK1_028307</name>
</gene>
<accession>A0A151S533</accession>
<dbReference type="InterPro" id="IPR008949">
    <property type="entry name" value="Isoprenoid_synthase_dom_sf"/>
</dbReference>
<dbReference type="Proteomes" id="UP000075243">
    <property type="component" value="Unassembled WGS sequence"/>
</dbReference>
<organism evidence="1 2">
    <name type="scientific">Cajanus cajan</name>
    <name type="common">Pigeon pea</name>
    <name type="synonym">Cajanus indicus</name>
    <dbReference type="NCBI Taxonomy" id="3821"/>
    <lineage>
        <taxon>Eukaryota</taxon>
        <taxon>Viridiplantae</taxon>
        <taxon>Streptophyta</taxon>
        <taxon>Embryophyta</taxon>
        <taxon>Tracheophyta</taxon>
        <taxon>Spermatophyta</taxon>
        <taxon>Magnoliopsida</taxon>
        <taxon>eudicotyledons</taxon>
        <taxon>Gunneridae</taxon>
        <taxon>Pentapetalae</taxon>
        <taxon>rosids</taxon>
        <taxon>fabids</taxon>
        <taxon>Fabales</taxon>
        <taxon>Fabaceae</taxon>
        <taxon>Papilionoideae</taxon>
        <taxon>50 kb inversion clade</taxon>
        <taxon>NPAAA clade</taxon>
        <taxon>indigoferoid/millettioid clade</taxon>
        <taxon>Phaseoleae</taxon>
        <taxon>Cajanus</taxon>
    </lineage>
</organism>
<dbReference type="STRING" id="3821.A0A151S533"/>
<dbReference type="EMBL" id="KQ483466">
    <property type="protein sequence ID" value="KYP49916.1"/>
    <property type="molecule type" value="Genomic_DNA"/>
</dbReference>
<evidence type="ECO:0000313" key="1">
    <source>
        <dbReference type="EMBL" id="KYP49916.1"/>
    </source>
</evidence>